<feature type="signal peptide" evidence="1">
    <location>
        <begin position="1"/>
        <end position="19"/>
    </location>
</feature>
<evidence type="ECO:0000256" key="1">
    <source>
        <dbReference type="SAM" id="SignalP"/>
    </source>
</evidence>
<sequence>MSILIGAGALIGAAGPAHATLSGFLLSKGAGSQFSADYYVNLGVVPGGNAKTWTYKIVNTGPTAQSFKFDVQALDVAMEYAVYDGSELVELPYITEAIPAGGSHALKVKIEIGAGAEPEDYWVAASLYDPADDTLLDEKYAVAQATNQTGTHENNLFLKTGSQPYVGGDVDQVQSSQALKVGQTAKFNFQVVNNNPHPAPVLFYGGLDGCGYSDFATTVKKGSTLIPEDDVINGYDLGMIKPGGKVRFTLRVKLIAPTDCDSTHYYLAAEGTYSPTSFQAAHVLVAYTP</sequence>
<accession>A0A5B1LHH5</accession>
<gene>
    <name evidence="2" type="ORF">F0U44_07070</name>
</gene>
<dbReference type="Proteomes" id="UP000325003">
    <property type="component" value="Unassembled WGS sequence"/>
</dbReference>
<name>A0A5B1LHH5_9ACTN</name>
<evidence type="ECO:0000313" key="3">
    <source>
        <dbReference type="Proteomes" id="UP000325003"/>
    </source>
</evidence>
<keyword evidence="3" id="KW-1185">Reference proteome</keyword>
<dbReference type="AlphaFoldDB" id="A0A5B1LHH5"/>
<proteinExistence type="predicted"/>
<evidence type="ECO:0000313" key="2">
    <source>
        <dbReference type="EMBL" id="KAA1420181.1"/>
    </source>
</evidence>
<feature type="chain" id="PRO_5022709876" description="DUF11 domain-containing protein" evidence="1">
    <location>
        <begin position="20"/>
        <end position="289"/>
    </location>
</feature>
<protein>
    <recommendedName>
        <fullName evidence="4">DUF11 domain-containing protein</fullName>
    </recommendedName>
</protein>
<reference evidence="2 3" key="1">
    <citation type="submission" date="2019-09" db="EMBL/GenBank/DDBJ databases">
        <title>Nocardioides panacisoli sp. nov., isolated from the soil of a ginseng field.</title>
        <authorList>
            <person name="Cho C."/>
        </authorList>
    </citation>
    <scope>NUCLEOTIDE SEQUENCE [LARGE SCALE GENOMIC DNA]</scope>
    <source>
        <strain evidence="2 3">BN130099</strain>
    </source>
</reference>
<dbReference type="RefSeq" id="WP_149727605.1">
    <property type="nucleotide sequence ID" value="NZ_VUJV01000002.1"/>
</dbReference>
<evidence type="ECO:0008006" key="4">
    <source>
        <dbReference type="Google" id="ProtNLM"/>
    </source>
</evidence>
<reference evidence="2 3" key="2">
    <citation type="submission" date="2019-09" db="EMBL/GenBank/DDBJ databases">
        <authorList>
            <person name="Jin C."/>
        </authorList>
    </citation>
    <scope>NUCLEOTIDE SEQUENCE [LARGE SCALE GENOMIC DNA]</scope>
    <source>
        <strain evidence="2 3">BN130099</strain>
    </source>
</reference>
<keyword evidence="1" id="KW-0732">Signal</keyword>
<comment type="caution">
    <text evidence="2">The sequence shown here is derived from an EMBL/GenBank/DDBJ whole genome shotgun (WGS) entry which is preliminary data.</text>
</comment>
<dbReference type="EMBL" id="VUJV01000002">
    <property type="protein sequence ID" value="KAA1420181.1"/>
    <property type="molecule type" value="Genomic_DNA"/>
</dbReference>
<organism evidence="2 3">
    <name type="scientific">Nocardioides humilatus</name>
    <dbReference type="NCBI Taxonomy" id="2607660"/>
    <lineage>
        <taxon>Bacteria</taxon>
        <taxon>Bacillati</taxon>
        <taxon>Actinomycetota</taxon>
        <taxon>Actinomycetes</taxon>
        <taxon>Propionibacteriales</taxon>
        <taxon>Nocardioidaceae</taxon>
        <taxon>Nocardioides</taxon>
    </lineage>
</organism>